<evidence type="ECO:0000313" key="1">
    <source>
        <dbReference type="EMBL" id="JAH95692.1"/>
    </source>
</evidence>
<protein>
    <submittedName>
        <fullName evidence="1">Uncharacterized protein</fullName>
    </submittedName>
</protein>
<sequence length="83" mass="9347">MLDLTHDPADQWCHFITRPTNGVTSSLTQSQTFAFVGLAPLLRSSQKLRTNYRAPQSLHKVRLGWVKLRHACQNPVLKSSSVC</sequence>
<reference evidence="1" key="2">
    <citation type="journal article" date="2015" name="Fish Shellfish Immunol.">
        <title>Early steps in the European eel (Anguilla anguilla)-Vibrio vulnificus interaction in the gills: Role of the RtxA13 toxin.</title>
        <authorList>
            <person name="Callol A."/>
            <person name="Pajuelo D."/>
            <person name="Ebbesson L."/>
            <person name="Teles M."/>
            <person name="MacKenzie S."/>
            <person name="Amaro C."/>
        </authorList>
    </citation>
    <scope>NUCLEOTIDE SEQUENCE</scope>
</reference>
<accession>A0A0E9WYX5</accession>
<proteinExistence type="predicted"/>
<organism evidence="1">
    <name type="scientific">Anguilla anguilla</name>
    <name type="common">European freshwater eel</name>
    <name type="synonym">Muraena anguilla</name>
    <dbReference type="NCBI Taxonomy" id="7936"/>
    <lineage>
        <taxon>Eukaryota</taxon>
        <taxon>Metazoa</taxon>
        <taxon>Chordata</taxon>
        <taxon>Craniata</taxon>
        <taxon>Vertebrata</taxon>
        <taxon>Euteleostomi</taxon>
        <taxon>Actinopterygii</taxon>
        <taxon>Neopterygii</taxon>
        <taxon>Teleostei</taxon>
        <taxon>Anguilliformes</taxon>
        <taxon>Anguillidae</taxon>
        <taxon>Anguilla</taxon>
    </lineage>
</organism>
<dbReference type="AlphaFoldDB" id="A0A0E9WYX5"/>
<reference evidence="1" key="1">
    <citation type="submission" date="2014-11" db="EMBL/GenBank/DDBJ databases">
        <authorList>
            <person name="Amaro Gonzalez C."/>
        </authorList>
    </citation>
    <scope>NUCLEOTIDE SEQUENCE</scope>
</reference>
<dbReference type="EMBL" id="GBXM01012885">
    <property type="protein sequence ID" value="JAH95692.1"/>
    <property type="molecule type" value="Transcribed_RNA"/>
</dbReference>
<name>A0A0E9WYX5_ANGAN</name>